<accession>A0A517KWW6</accession>
<feature type="region of interest" description="Disordered" evidence="1">
    <location>
        <begin position="326"/>
        <end position="488"/>
    </location>
</feature>
<keyword evidence="2" id="KW-0812">Transmembrane</keyword>
<keyword evidence="2" id="KW-0472">Membrane</keyword>
<keyword evidence="2" id="KW-1133">Transmembrane helix</keyword>
<dbReference type="STRING" id="50376.A0A517KWW6"/>
<feature type="region of interest" description="Disordered" evidence="1">
    <location>
        <begin position="166"/>
        <end position="217"/>
    </location>
</feature>
<protein>
    <recommendedName>
        <fullName evidence="5">Mid2 domain-containing protein</fullName>
    </recommendedName>
</protein>
<feature type="transmembrane region" description="Helical" evidence="2">
    <location>
        <begin position="232"/>
        <end position="254"/>
    </location>
</feature>
<feature type="compositionally biased region" description="Low complexity" evidence="1">
    <location>
        <begin position="417"/>
        <end position="453"/>
    </location>
</feature>
<dbReference type="EMBL" id="CP042185">
    <property type="protein sequence ID" value="QDS67875.1"/>
    <property type="molecule type" value="Genomic_DNA"/>
</dbReference>
<keyword evidence="4" id="KW-1185">Reference proteome</keyword>
<proteinExistence type="predicted"/>
<name>A0A517KWW6_9PEZI</name>
<evidence type="ECO:0008006" key="5">
    <source>
        <dbReference type="Google" id="ProtNLM"/>
    </source>
</evidence>
<feature type="compositionally biased region" description="Low complexity" evidence="1">
    <location>
        <begin position="387"/>
        <end position="408"/>
    </location>
</feature>
<gene>
    <name evidence="3" type="ORF">FKW77_007967</name>
</gene>
<evidence type="ECO:0000256" key="1">
    <source>
        <dbReference type="SAM" id="MobiDB-lite"/>
    </source>
</evidence>
<sequence>MADLIGRRNPSSLNGRDLSVDMPLQPVHAVIPREPQITPAMADGAANVFTTVLYPSVPTEAPTANVVPIFITYTGTLVPTEVPGGFQWSSPASVPATIAPTTPQNTPTVVNWPTASRIMPAIVHTSMAMPTNMLPSSMSMPSSWPTSLPIPTSFWTSWSSSMTSSSSLTSSSTSSSTVSTPSSTSSSSTTMNSSTLSTSTTASNTLPADPTGTGLSNMDEAQETHRLSTGSIAGVVIGVVGAVILFVALAIFLWSRIRGSKRPESPGVYPEEAYLYDPPITPPRGPGSGGNDGDIGRALSPARPGEEREGLITGATVAAGGIGAAAARRGRSGSEARSSQQRQRYSPIESQEMAERNFTVPLAGSSHTQPGPSTNQDPFADPRYEVGPGTAGAAAAAAASSSSDWPLDPDADAGLGSPPRTASTRPPTRQPTRLSTGRPSTSRSRAATPSTIAGPSISGVGSPKYDRRLSGGNPGLPPSNTIREVIPSPHLRELRRAWGVDR</sequence>
<feature type="compositionally biased region" description="Polar residues" evidence="1">
    <location>
        <begin position="365"/>
        <end position="377"/>
    </location>
</feature>
<feature type="compositionally biased region" description="Low complexity" evidence="1">
    <location>
        <begin position="326"/>
        <end position="344"/>
    </location>
</feature>
<feature type="region of interest" description="Disordered" evidence="1">
    <location>
        <begin position="279"/>
        <end position="307"/>
    </location>
</feature>
<evidence type="ECO:0000256" key="2">
    <source>
        <dbReference type="SAM" id="Phobius"/>
    </source>
</evidence>
<evidence type="ECO:0000313" key="4">
    <source>
        <dbReference type="Proteomes" id="UP000316270"/>
    </source>
</evidence>
<dbReference type="Proteomes" id="UP000316270">
    <property type="component" value="Chromosome 1"/>
</dbReference>
<feature type="compositionally biased region" description="Low complexity" evidence="1">
    <location>
        <begin position="166"/>
        <end position="205"/>
    </location>
</feature>
<organism evidence="3 4">
    <name type="scientific">Venturia effusa</name>
    <dbReference type="NCBI Taxonomy" id="50376"/>
    <lineage>
        <taxon>Eukaryota</taxon>
        <taxon>Fungi</taxon>
        <taxon>Dikarya</taxon>
        <taxon>Ascomycota</taxon>
        <taxon>Pezizomycotina</taxon>
        <taxon>Dothideomycetes</taxon>
        <taxon>Pleosporomycetidae</taxon>
        <taxon>Venturiales</taxon>
        <taxon>Venturiaceae</taxon>
        <taxon>Venturia</taxon>
    </lineage>
</organism>
<dbReference type="OrthoDB" id="3943401at2759"/>
<reference evidence="3 4" key="1">
    <citation type="submission" date="2019-07" db="EMBL/GenBank/DDBJ databases">
        <title>Finished genome of Venturia effusa.</title>
        <authorList>
            <person name="Young C.A."/>
            <person name="Cox M.P."/>
            <person name="Ganley A.R.D."/>
            <person name="David W.J."/>
        </authorList>
    </citation>
    <scope>NUCLEOTIDE SEQUENCE [LARGE SCALE GENOMIC DNA]</scope>
    <source>
        <strain evidence="4">albino</strain>
    </source>
</reference>
<dbReference type="AlphaFoldDB" id="A0A517KWW6"/>
<evidence type="ECO:0000313" key="3">
    <source>
        <dbReference type="EMBL" id="QDS67875.1"/>
    </source>
</evidence>